<dbReference type="GO" id="GO:0005737">
    <property type="term" value="C:cytoplasm"/>
    <property type="evidence" value="ECO:0007669"/>
    <property type="project" value="TreeGrafter"/>
</dbReference>
<dbReference type="GO" id="GO:0003676">
    <property type="term" value="F:nucleic acid binding"/>
    <property type="evidence" value="ECO:0007669"/>
    <property type="project" value="InterPro"/>
</dbReference>
<evidence type="ECO:0000256" key="3">
    <source>
        <dbReference type="ARBA" id="ARBA00022840"/>
    </source>
</evidence>
<evidence type="ECO:0000256" key="1">
    <source>
        <dbReference type="ARBA" id="ARBA00005446"/>
    </source>
</evidence>
<dbReference type="GO" id="GO:0043138">
    <property type="term" value="F:3'-5' DNA helicase activity"/>
    <property type="evidence" value="ECO:0007669"/>
    <property type="project" value="UniProtKB-EC"/>
</dbReference>
<dbReference type="GO" id="GO:0005694">
    <property type="term" value="C:chromosome"/>
    <property type="evidence" value="ECO:0007669"/>
    <property type="project" value="TreeGrafter"/>
</dbReference>
<dbReference type="Gene3D" id="3.40.50.300">
    <property type="entry name" value="P-loop containing nucleotide triphosphate hydrolases"/>
    <property type="match status" value="2"/>
</dbReference>
<evidence type="ECO:0000256" key="5">
    <source>
        <dbReference type="ARBA" id="ARBA00034808"/>
    </source>
</evidence>
<keyword evidence="10" id="KW-1185">Reference proteome</keyword>
<reference evidence="9 10" key="1">
    <citation type="journal article" date="2018" name="Sci. Rep.">
        <title>Comparative genomics provides insights into the lifestyle and reveals functional heterogeneity of dark septate endophytic fungi.</title>
        <authorList>
            <person name="Knapp D.G."/>
            <person name="Nemeth J.B."/>
            <person name="Barry K."/>
            <person name="Hainaut M."/>
            <person name="Henrissat B."/>
            <person name="Johnson J."/>
            <person name="Kuo A."/>
            <person name="Lim J.H.P."/>
            <person name="Lipzen A."/>
            <person name="Nolan M."/>
            <person name="Ohm R.A."/>
            <person name="Tamas L."/>
            <person name="Grigoriev I.V."/>
            <person name="Spatafora J.W."/>
            <person name="Nagy L.G."/>
            <person name="Kovacs G.M."/>
        </authorList>
    </citation>
    <scope>NUCLEOTIDE SEQUENCE [LARGE SCALE GENOMIC DNA]</scope>
    <source>
        <strain evidence="9 10">DSE2036</strain>
    </source>
</reference>
<keyword evidence="9" id="KW-0378">Hydrolase</keyword>
<dbReference type="GO" id="GO:0000724">
    <property type="term" value="P:double-strand break repair via homologous recombination"/>
    <property type="evidence" value="ECO:0007669"/>
    <property type="project" value="TreeGrafter"/>
</dbReference>
<dbReference type="InterPro" id="IPR001650">
    <property type="entry name" value="Helicase_C-like"/>
</dbReference>
<evidence type="ECO:0000256" key="4">
    <source>
        <dbReference type="ARBA" id="ARBA00034617"/>
    </source>
</evidence>
<feature type="non-terminal residue" evidence="9">
    <location>
        <position position="579"/>
    </location>
</feature>
<dbReference type="SMART" id="SM00490">
    <property type="entry name" value="HELICc"/>
    <property type="match status" value="1"/>
</dbReference>
<dbReference type="Pfam" id="PF00270">
    <property type="entry name" value="DEAD"/>
    <property type="match status" value="1"/>
</dbReference>
<dbReference type="PROSITE" id="PS51194">
    <property type="entry name" value="HELICASE_CTER"/>
    <property type="match status" value="1"/>
</dbReference>
<feature type="domain" description="Helicase ATP-binding" evidence="7">
    <location>
        <begin position="170"/>
        <end position="330"/>
    </location>
</feature>
<dbReference type="EC" id="5.6.2.4" evidence="5"/>
<dbReference type="GO" id="GO:0009378">
    <property type="term" value="F:four-way junction helicase activity"/>
    <property type="evidence" value="ECO:0007669"/>
    <property type="project" value="TreeGrafter"/>
</dbReference>
<dbReference type="SUPFAM" id="SSF52540">
    <property type="entry name" value="P-loop containing nucleoside triphosphate hydrolases"/>
    <property type="match status" value="1"/>
</dbReference>
<dbReference type="OrthoDB" id="3925403at2759"/>
<dbReference type="PANTHER" id="PTHR13710:SF154">
    <property type="entry name" value="RECQ HELICASE, PUTATIVE (AFU_ORTHOLOGUE AFUA_6G14720)-RELATED"/>
    <property type="match status" value="1"/>
</dbReference>
<dbReference type="PANTHER" id="PTHR13710">
    <property type="entry name" value="DNA HELICASE RECQ FAMILY MEMBER"/>
    <property type="match status" value="1"/>
</dbReference>
<evidence type="ECO:0000313" key="10">
    <source>
        <dbReference type="Proteomes" id="UP000244855"/>
    </source>
</evidence>
<dbReference type="STRING" id="97972.A0A2V1CXM3"/>
<evidence type="ECO:0000259" key="8">
    <source>
        <dbReference type="PROSITE" id="PS51194"/>
    </source>
</evidence>
<keyword evidence="2" id="KW-0547">Nucleotide-binding</keyword>
<dbReference type="PROSITE" id="PS51192">
    <property type="entry name" value="HELICASE_ATP_BIND_1"/>
    <property type="match status" value="1"/>
</dbReference>
<keyword evidence="3" id="KW-0067">ATP-binding</keyword>
<evidence type="ECO:0000313" key="9">
    <source>
        <dbReference type="EMBL" id="PVH90244.1"/>
    </source>
</evidence>
<evidence type="ECO:0000256" key="6">
    <source>
        <dbReference type="SAM" id="MobiDB-lite"/>
    </source>
</evidence>
<protein>
    <recommendedName>
        <fullName evidence="5">DNA 3'-5' helicase</fullName>
        <ecNumber evidence="5">5.6.2.4</ecNumber>
    </recommendedName>
</protein>
<dbReference type="Pfam" id="PF00271">
    <property type="entry name" value="Helicase_C"/>
    <property type="match status" value="1"/>
</dbReference>
<dbReference type="GO" id="GO:0005524">
    <property type="term" value="F:ATP binding"/>
    <property type="evidence" value="ECO:0007669"/>
    <property type="project" value="UniProtKB-KW"/>
</dbReference>
<dbReference type="InterPro" id="IPR014001">
    <property type="entry name" value="Helicase_ATP-bd"/>
</dbReference>
<comment type="catalytic activity">
    <reaction evidence="4">
        <text>Couples ATP hydrolysis with the unwinding of duplex DNA by translocating in the 3'-5' direction.</text>
        <dbReference type="EC" id="5.6.2.4"/>
    </reaction>
</comment>
<accession>A0A2V1CXM3</accession>
<dbReference type="InterPro" id="IPR027417">
    <property type="entry name" value="P-loop_NTPase"/>
</dbReference>
<feature type="domain" description="Helicase C-terminal" evidence="8">
    <location>
        <begin position="362"/>
        <end position="501"/>
    </location>
</feature>
<organism evidence="9 10">
    <name type="scientific">Periconia macrospinosa</name>
    <dbReference type="NCBI Taxonomy" id="97972"/>
    <lineage>
        <taxon>Eukaryota</taxon>
        <taxon>Fungi</taxon>
        <taxon>Dikarya</taxon>
        <taxon>Ascomycota</taxon>
        <taxon>Pezizomycotina</taxon>
        <taxon>Dothideomycetes</taxon>
        <taxon>Pleosporomycetidae</taxon>
        <taxon>Pleosporales</taxon>
        <taxon>Massarineae</taxon>
        <taxon>Periconiaceae</taxon>
        <taxon>Periconia</taxon>
    </lineage>
</organism>
<dbReference type="AlphaFoldDB" id="A0A2V1CXM3"/>
<gene>
    <name evidence="9" type="ORF">DM02DRAFT_578188</name>
</gene>
<feature type="region of interest" description="Disordered" evidence="6">
    <location>
        <begin position="544"/>
        <end position="579"/>
    </location>
</feature>
<comment type="similarity">
    <text evidence="1">Belongs to the helicase family. RecQ subfamily.</text>
</comment>
<evidence type="ECO:0000259" key="7">
    <source>
        <dbReference type="PROSITE" id="PS51192"/>
    </source>
</evidence>
<feature type="region of interest" description="Disordered" evidence="6">
    <location>
        <begin position="51"/>
        <end position="92"/>
    </location>
</feature>
<evidence type="ECO:0000256" key="2">
    <source>
        <dbReference type="ARBA" id="ARBA00022741"/>
    </source>
</evidence>
<dbReference type="Proteomes" id="UP000244855">
    <property type="component" value="Unassembled WGS sequence"/>
</dbReference>
<dbReference type="GO" id="GO:0016787">
    <property type="term" value="F:hydrolase activity"/>
    <property type="evidence" value="ECO:0007669"/>
    <property type="project" value="UniProtKB-KW"/>
</dbReference>
<dbReference type="EMBL" id="KZ806508">
    <property type="protein sequence ID" value="PVH90244.1"/>
    <property type="molecule type" value="Genomic_DNA"/>
</dbReference>
<sequence>MRRETSRRIGVAIGTSDWRQAYPAIHREFAINQDIIGTLDRMYANENPNKKGAVDEAATREAVRAKQSGHSPQMEETIYGRQLQQNPFSTRREQDAYREVSVDWHRFLQFPSSYQPKSVSPDVKRRIKQEDDERKWHRWKQMRSIDVDGQLKRMYGPQARFRGKQRAALDLIVSGHPRIVVVMRTGGGKSLLFQLPAAASTDGVSIVVMPKVMLQEDMATRCRKDGIRCAIWSDDHAPPFDAQVVFVIAESAVSQSFADYVNAKVLNGQLERVFIDECHSVLQSTPRFRPKVLQLRDFIDRQTQVVCLTATLPPRREVAFMSTMDMEPAEVKIVRESTVRPNIAYKVIAYDGGGEDAFVAAVVEAKLAQYPAEDRIIVYCRTIAQMKHFAEAIGGIIFHSGVGDIAKKRSIVAMLTEGSERLFWSTSALGEGIDASTVRVVIHVGVIDTLDDFAQQSGRAGRDGVTASESIVLRRYDIRQGGRQRFASSGKEEPEMERYLEGDVCRRVVLDGDMDGDHDRKACRTGEQFCDVCRGYGKKRIRSAEERLRGERAAAEEEEERRAREERERAQRREFQRQQ</sequence>
<dbReference type="InterPro" id="IPR011545">
    <property type="entry name" value="DEAD/DEAH_box_helicase_dom"/>
</dbReference>
<dbReference type="SMART" id="SM00487">
    <property type="entry name" value="DEXDc"/>
    <property type="match status" value="1"/>
</dbReference>
<feature type="compositionally biased region" description="Basic and acidic residues" evidence="6">
    <location>
        <begin position="51"/>
        <end position="64"/>
    </location>
</feature>
<proteinExistence type="inferred from homology"/>
<name>A0A2V1CXM3_9PLEO</name>